<dbReference type="GO" id="GO:0005829">
    <property type="term" value="C:cytosol"/>
    <property type="evidence" value="ECO:0007669"/>
    <property type="project" value="TreeGrafter"/>
</dbReference>
<feature type="domain" description="HTH cro/C1-type" evidence="2">
    <location>
        <begin position="27"/>
        <end position="81"/>
    </location>
</feature>
<proteinExistence type="predicted"/>
<keyword evidence="4" id="KW-1185">Reference proteome</keyword>
<dbReference type="InterPro" id="IPR014710">
    <property type="entry name" value="RmlC-like_jellyroll"/>
</dbReference>
<dbReference type="GO" id="GO:0003677">
    <property type="term" value="F:DNA binding"/>
    <property type="evidence" value="ECO:0007669"/>
    <property type="project" value="UniProtKB-KW"/>
</dbReference>
<dbReference type="SMART" id="SM00530">
    <property type="entry name" value="HTH_XRE"/>
    <property type="match status" value="1"/>
</dbReference>
<comment type="caution">
    <text evidence="3">The sequence shown here is derived from an EMBL/GenBank/DDBJ whole genome shotgun (WGS) entry which is preliminary data.</text>
</comment>
<evidence type="ECO:0000256" key="1">
    <source>
        <dbReference type="ARBA" id="ARBA00023125"/>
    </source>
</evidence>
<dbReference type="Pfam" id="PF13560">
    <property type="entry name" value="HTH_31"/>
    <property type="match status" value="1"/>
</dbReference>
<organism evidence="3 4">
    <name type="scientific">Rhizobium setariae</name>
    <dbReference type="NCBI Taxonomy" id="2801340"/>
    <lineage>
        <taxon>Bacteria</taxon>
        <taxon>Pseudomonadati</taxon>
        <taxon>Pseudomonadota</taxon>
        <taxon>Alphaproteobacteria</taxon>
        <taxon>Hyphomicrobiales</taxon>
        <taxon>Rhizobiaceae</taxon>
        <taxon>Rhizobium/Agrobacterium group</taxon>
        <taxon>Rhizobium</taxon>
    </lineage>
</organism>
<evidence type="ECO:0000259" key="2">
    <source>
        <dbReference type="PROSITE" id="PS50943"/>
    </source>
</evidence>
<dbReference type="AlphaFoldDB" id="A0A937CN67"/>
<accession>A0A937CN67</accession>
<sequence>MSRIAQVTNPPAQTGADQVALTVGENLRRLRRERRLSLSEVARMSNIAKATLSNLEGGSGNPTIVTLAALASVLGVMPGDLLASPEPRVMRAADGLYVHGPATRGRLVTRHHNSSVDLHEVVFLADTPFDSVQPESDAIEQIYVVEGDLRIEIKTESYVLGSGDMIQYPLHEGARITALGKDAKTIVIMAYTLRGARGQTPFS</sequence>
<evidence type="ECO:0000313" key="4">
    <source>
        <dbReference type="Proteomes" id="UP000633219"/>
    </source>
</evidence>
<dbReference type="SUPFAM" id="SSF47413">
    <property type="entry name" value="lambda repressor-like DNA-binding domains"/>
    <property type="match status" value="1"/>
</dbReference>
<reference evidence="3" key="1">
    <citation type="submission" date="2021-01" db="EMBL/GenBank/DDBJ databases">
        <title>Rhizobium sp. strain KVB221 16S ribosomal RNA gene Genome sequencing and assembly.</title>
        <authorList>
            <person name="Kang M."/>
        </authorList>
    </citation>
    <scope>NUCLEOTIDE SEQUENCE</scope>
    <source>
        <strain evidence="3">KVB221</strain>
    </source>
</reference>
<protein>
    <submittedName>
        <fullName evidence="3">Helix-turn-helix domain-containing protein</fullName>
    </submittedName>
</protein>
<gene>
    <name evidence="3" type="ORF">JJB09_15535</name>
</gene>
<dbReference type="Proteomes" id="UP000633219">
    <property type="component" value="Unassembled WGS sequence"/>
</dbReference>
<dbReference type="RefSeq" id="WP_201659931.1">
    <property type="nucleotide sequence ID" value="NZ_JAEQNC010000008.1"/>
</dbReference>
<dbReference type="SUPFAM" id="SSF51182">
    <property type="entry name" value="RmlC-like cupins"/>
    <property type="match status" value="1"/>
</dbReference>
<dbReference type="InterPro" id="IPR010982">
    <property type="entry name" value="Lambda_DNA-bd_dom_sf"/>
</dbReference>
<dbReference type="InterPro" id="IPR001387">
    <property type="entry name" value="Cro/C1-type_HTH"/>
</dbReference>
<keyword evidence="1" id="KW-0238">DNA-binding</keyword>
<dbReference type="PANTHER" id="PTHR46797:SF1">
    <property type="entry name" value="METHYLPHOSPHONATE SYNTHASE"/>
    <property type="match status" value="1"/>
</dbReference>
<name>A0A937CN67_9HYPH</name>
<dbReference type="InterPro" id="IPR050807">
    <property type="entry name" value="TransReg_Diox_bact_type"/>
</dbReference>
<dbReference type="GO" id="GO:0003700">
    <property type="term" value="F:DNA-binding transcription factor activity"/>
    <property type="evidence" value="ECO:0007669"/>
    <property type="project" value="TreeGrafter"/>
</dbReference>
<dbReference type="InterPro" id="IPR011051">
    <property type="entry name" value="RmlC_Cupin_sf"/>
</dbReference>
<dbReference type="Gene3D" id="1.10.260.40">
    <property type="entry name" value="lambda repressor-like DNA-binding domains"/>
    <property type="match status" value="1"/>
</dbReference>
<dbReference type="EMBL" id="JAEQNC010000008">
    <property type="protein sequence ID" value="MBL0373446.1"/>
    <property type="molecule type" value="Genomic_DNA"/>
</dbReference>
<dbReference type="PANTHER" id="PTHR46797">
    <property type="entry name" value="HTH-TYPE TRANSCRIPTIONAL REGULATOR"/>
    <property type="match status" value="1"/>
</dbReference>
<dbReference type="Gene3D" id="2.60.120.10">
    <property type="entry name" value="Jelly Rolls"/>
    <property type="match status" value="1"/>
</dbReference>
<dbReference type="PROSITE" id="PS50943">
    <property type="entry name" value="HTH_CROC1"/>
    <property type="match status" value="1"/>
</dbReference>
<evidence type="ECO:0000313" key="3">
    <source>
        <dbReference type="EMBL" id="MBL0373446.1"/>
    </source>
</evidence>